<name>A0A1F6C4V5_HANXR</name>
<dbReference type="InterPro" id="IPR001789">
    <property type="entry name" value="Sig_transdc_resp-reg_receiver"/>
</dbReference>
<evidence type="ECO:0000256" key="3">
    <source>
        <dbReference type="ARBA" id="ARBA00023015"/>
    </source>
</evidence>
<dbReference type="InterPro" id="IPR011006">
    <property type="entry name" value="CheY-like_superfamily"/>
</dbReference>
<evidence type="ECO:0000256" key="2">
    <source>
        <dbReference type="ARBA" id="ARBA00023012"/>
    </source>
</evidence>
<dbReference type="GO" id="GO:0000156">
    <property type="term" value="F:phosphorelay response regulator activity"/>
    <property type="evidence" value="ECO:0007669"/>
    <property type="project" value="TreeGrafter"/>
</dbReference>
<dbReference type="InterPro" id="IPR039420">
    <property type="entry name" value="WalR-like"/>
</dbReference>
<dbReference type="EMBL" id="MFKF01000418">
    <property type="protein sequence ID" value="OGG44052.1"/>
    <property type="molecule type" value="Genomic_DNA"/>
</dbReference>
<keyword evidence="4" id="KW-0238">DNA-binding</keyword>
<evidence type="ECO:0000256" key="4">
    <source>
        <dbReference type="ARBA" id="ARBA00023125"/>
    </source>
</evidence>
<dbReference type="GO" id="GO:0005829">
    <property type="term" value="C:cytosol"/>
    <property type="evidence" value="ECO:0007669"/>
    <property type="project" value="TreeGrafter"/>
</dbReference>
<comment type="caution">
    <text evidence="8">The sequence shown here is derived from an EMBL/GenBank/DDBJ whole genome shotgun (WGS) entry which is preliminary data.</text>
</comment>
<evidence type="ECO:0000313" key="9">
    <source>
        <dbReference type="Proteomes" id="UP000178606"/>
    </source>
</evidence>
<dbReference type="AlphaFoldDB" id="A0A1F6C4V5"/>
<keyword evidence="3" id="KW-0805">Transcription regulation</keyword>
<dbReference type="PANTHER" id="PTHR48111:SF1">
    <property type="entry name" value="TWO-COMPONENT RESPONSE REGULATOR ORR33"/>
    <property type="match status" value="1"/>
</dbReference>
<protein>
    <recommendedName>
        <fullName evidence="7">Response regulatory domain-containing protein</fullName>
    </recommendedName>
</protein>
<evidence type="ECO:0000256" key="1">
    <source>
        <dbReference type="ARBA" id="ARBA00022553"/>
    </source>
</evidence>
<dbReference type="CDD" id="cd00156">
    <property type="entry name" value="REC"/>
    <property type="match status" value="1"/>
</dbReference>
<evidence type="ECO:0000256" key="5">
    <source>
        <dbReference type="ARBA" id="ARBA00023163"/>
    </source>
</evidence>
<feature type="domain" description="Response regulatory" evidence="7">
    <location>
        <begin position="8"/>
        <end position="122"/>
    </location>
</feature>
<dbReference type="GO" id="GO:0006355">
    <property type="term" value="P:regulation of DNA-templated transcription"/>
    <property type="evidence" value="ECO:0007669"/>
    <property type="project" value="TreeGrafter"/>
</dbReference>
<evidence type="ECO:0000256" key="6">
    <source>
        <dbReference type="PROSITE-ProRule" id="PRU00169"/>
    </source>
</evidence>
<dbReference type="PROSITE" id="PS50110">
    <property type="entry name" value="RESPONSE_REGULATORY"/>
    <property type="match status" value="1"/>
</dbReference>
<keyword evidence="5" id="KW-0804">Transcription</keyword>
<dbReference type="SMART" id="SM00448">
    <property type="entry name" value="REC"/>
    <property type="match status" value="1"/>
</dbReference>
<accession>A0A1F6C4V5</accession>
<proteinExistence type="predicted"/>
<dbReference type="SUPFAM" id="SSF52172">
    <property type="entry name" value="CheY-like"/>
    <property type="match status" value="1"/>
</dbReference>
<dbReference type="GO" id="GO:0032993">
    <property type="term" value="C:protein-DNA complex"/>
    <property type="evidence" value="ECO:0007669"/>
    <property type="project" value="TreeGrafter"/>
</dbReference>
<gene>
    <name evidence="8" type="ORF">A3F84_28005</name>
</gene>
<comment type="caution">
    <text evidence="6">Lacks conserved residue(s) required for the propagation of feature annotation.</text>
</comment>
<evidence type="ECO:0000259" key="7">
    <source>
        <dbReference type="PROSITE" id="PS50110"/>
    </source>
</evidence>
<dbReference type="Pfam" id="PF00072">
    <property type="entry name" value="Response_reg"/>
    <property type="match status" value="1"/>
</dbReference>
<dbReference type="Proteomes" id="UP000178606">
    <property type="component" value="Unassembled WGS sequence"/>
</dbReference>
<reference evidence="8 9" key="1">
    <citation type="journal article" date="2016" name="Nat. Commun.">
        <title>Thousands of microbial genomes shed light on interconnected biogeochemical processes in an aquifer system.</title>
        <authorList>
            <person name="Anantharaman K."/>
            <person name="Brown C.T."/>
            <person name="Hug L.A."/>
            <person name="Sharon I."/>
            <person name="Castelle C.J."/>
            <person name="Probst A.J."/>
            <person name="Thomas B.C."/>
            <person name="Singh A."/>
            <person name="Wilkins M.J."/>
            <person name="Karaoz U."/>
            <person name="Brodie E.L."/>
            <person name="Williams K.H."/>
            <person name="Hubbard S.S."/>
            <person name="Banfield J.F."/>
        </authorList>
    </citation>
    <scope>NUCLEOTIDE SEQUENCE [LARGE SCALE GENOMIC DNA]</scope>
    <source>
        <strain evidence="9">RIFCSPLOWO2_12_FULL_64_10</strain>
    </source>
</reference>
<sequence>MWKGIAMRIIIASNDDALRRFVAHILEGVGEGIRTVSRSGELLKAVLDEDYDLAVITLDLGGMSGLETLPILKRLRPKMPVIVLSEDNSAEVRGDVFEGGALHYFVLPIHPPALVSAVSAAVRKAEYKDQNPESRIKPHLKE</sequence>
<keyword evidence="2" id="KW-0902">Two-component regulatory system</keyword>
<dbReference type="Gene3D" id="3.40.50.2300">
    <property type="match status" value="1"/>
</dbReference>
<organism evidence="8 9">
    <name type="scientific">Handelsmanbacteria sp. (strain RIFCSPLOWO2_12_FULL_64_10)</name>
    <dbReference type="NCBI Taxonomy" id="1817868"/>
    <lineage>
        <taxon>Bacteria</taxon>
        <taxon>Candidatus Handelsmaniibacteriota</taxon>
    </lineage>
</organism>
<dbReference type="GO" id="GO:0000976">
    <property type="term" value="F:transcription cis-regulatory region binding"/>
    <property type="evidence" value="ECO:0007669"/>
    <property type="project" value="TreeGrafter"/>
</dbReference>
<evidence type="ECO:0000313" key="8">
    <source>
        <dbReference type="EMBL" id="OGG44052.1"/>
    </source>
</evidence>
<keyword evidence="1" id="KW-0597">Phosphoprotein</keyword>
<dbReference type="PANTHER" id="PTHR48111">
    <property type="entry name" value="REGULATOR OF RPOS"/>
    <property type="match status" value="1"/>
</dbReference>